<accession>A0ABZ1BY01</accession>
<keyword evidence="9" id="KW-0732">Signal</keyword>
<dbReference type="SUPFAM" id="SSF56954">
    <property type="entry name" value="Outer membrane efflux proteins (OEP)"/>
    <property type="match status" value="1"/>
</dbReference>
<dbReference type="RefSeq" id="WP_324716775.1">
    <property type="nucleotide sequence ID" value="NZ_CP141615.1"/>
</dbReference>
<evidence type="ECO:0000256" key="6">
    <source>
        <dbReference type="ARBA" id="ARBA00023136"/>
    </source>
</evidence>
<name>A0ABZ1BY01_9FIRM</name>
<evidence type="ECO:0000256" key="2">
    <source>
        <dbReference type="ARBA" id="ARBA00007613"/>
    </source>
</evidence>
<feature type="region of interest" description="Disordered" evidence="8">
    <location>
        <begin position="138"/>
        <end position="157"/>
    </location>
</feature>
<dbReference type="InterPro" id="IPR051906">
    <property type="entry name" value="TolC-like"/>
</dbReference>
<evidence type="ECO:0000256" key="8">
    <source>
        <dbReference type="SAM" id="MobiDB-lite"/>
    </source>
</evidence>
<evidence type="ECO:0000313" key="10">
    <source>
        <dbReference type="EMBL" id="WRP17505.1"/>
    </source>
</evidence>
<dbReference type="EMBL" id="CP141615">
    <property type="protein sequence ID" value="WRP17505.1"/>
    <property type="molecule type" value="Genomic_DNA"/>
</dbReference>
<protein>
    <submittedName>
        <fullName evidence="10">TolC family protein</fullName>
    </submittedName>
</protein>
<keyword evidence="7" id="KW-0998">Cell outer membrane</keyword>
<evidence type="ECO:0000256" key="7">
    <source>
        <dbReference type="ARBA" id="ARBA00023237"/>
    </source>
</evidence>
<evidence type="ECO:0000256" key="1">
    <source>
        <dbReference type="ARBA" id="ARBA00004442"/>
    </source>
</evidence>
<keyword evidence="11" id="KW-1185">Reference proteome</keyword>
<dbReference type="Proteomes" id="UP001332192">
    <property type="component" value="Chromosome"/>
</dbReference>
<evidence type="ECO:0000256" key="4">
    <source>
        <dbReference type="ARBA" id="ARBA00022452"/>
    </source>
</evidence>
<dbReference type="Gene3D" id="1.20.1600.10">
    <property type="entry name" value="Outer membrane efflux proteins (OEP)"/>
    <property type="match status" value="1"/>
</dbReference>
<reference evidence="10 11" key="1">
    <citation type="journal article" date="2024" name="Front. Microbiol.">
        <title>Novel thermophilic genera Geochorda gen. nov. and Carboxydochorda gen. nov. from the deep terrestrial subsurface reveal the ecophysiological diversity in the class Limnochordia.</title>
        <authorList>
            <person name="Karnachuk O.V."/>
            <person name="Lukina A.P."/>
            <person name="Avakyan M.R."/>
            <person name="Kadnikov V.V."/>
            <person name="Begmatov S."/>
            <person name="Beletsky A.V."/>
            <person name="Vlasova K.G."/>
            <person name="Novikov A.A."/>
            <person name="Shcherbakova V.A."/>
            <person name="Mardanov A.V."/>
            <person name="Ravin N.V."/>
        </authorList>
    </citation>
    <scope>NUCLEOTIDE SEQUENCE [LARGE SCALE GENOMIC DNA]</scope>
    <source>
        <strain evidence="10 11">L945</strain>
    </source>
</reference>
<feature type="chain" id="PRO_5047550087" evidence="9">
    <location>
        <begin position="31"/>
        <end position="540"/>
    </location>
</feature>
<evidence type="ECO:0000256" key="5">
    <source>
        <dbReference type="ARBA" id="ARBA00022692"/>
    </source>
</evidence>
<evidence type="ECO:0000256" key="9">
    <source>
        <dbReference type="SAM" id="SignalP"/>
    </source>
</evidence>
<dbReference type="InterPro" id="IPR003423">
    <property type="entry name" value="OMP_efflux"/>
</dbReference>
<keyword evidence="3" id="KW-0813">Transport</keyword>
<dbReference type="PANTHER" id="PTHR30026">
    <property type="entry name" value="OUTER MEMBRANE PROTEIN TOLC"/>
    <property type="match status" value="1"/>
</dbReference>
<evidence type="ECO:0000313" key="11">
    <source>
        <dbReference type="Proteomes" id="UP001332192"/>
    </source>
</evidence>
<comment type="subcellular location">
    <subcellularLocation>
        <location evidence="1">Cell outer membrane</location>
    </subcellularLocation>
</comment>
<evidence type="ECO:0000256" key="3">
    <source>
        <dbReference type="ARBA" id="ARBA00022448"/>
    </source>
</evidence>
<sequence>MNDRRSGPGTRLPAVRLVAALLMMAGALTAAGGAARAAAPVAAQGPASPVSLEEAVAAYVEGDAAVRKARTDYETARINYQKATGVAAAPRFDVSGSAEWGVPPGGNLGGSEGATAGDLTLQWSPVDPLALSGTVHVANRQEPPKGTTPATSSTQAEKSIASFQATWTLWPPPGASDRSLQALSASVTLQDATSALREAESAAAARARLLYVQVQAAAARVSVRQSALRSAEEALDRARARQAAGLAGPDVVAQARQAAQQAAAALQKEVASLASLEQSLGFPASRLPALSTGDALVAAARQAAAAALSPAGFPGGQFPVGPPDGRGLATSVRPLPDGLVVAALRRAPEVTLAKARLDLAVRQQRAVEARWGTVSLSGGVRAPIETSSGGSSLIGEGTWFAGVAAGLSLLDGGARRLDVEKARQAVDDARAALADAERTVANDVASRWQSVASAALNLHAALASMDQAELAWRTAQARARGGAASQTEVDEARRTLDLAALDVIEGAATLRHETEQFVARLQGVAGGIAAGNDGASAAGN</sequence>
<feature type="compositionally biased region" description="Polar residues" evidence="8">
    <location>
        <begin position="148"/>
        <end position="157"/>
    </location>
</feature>
<gene>
    <name evidence="10" type="ORF">U7230_00355</name>
</gene>
<keyword evidence="6" id="KW-0472">Membrane</keyword>
<feature type="signal peptide" evidence="9">
    <location>
        <begin position="1"/>
        <end position="30"/>
    </location>
</feature>
<comment type="similarity">
    <text evidence="2">Belongs to the outer membrane factor (OMF) (TC 1.B.17) family.</text>
</comment>
<proteinExistence type="inferred from homology"/>
<dbReference type="Pfam" id="PF02321">
    <property type="entry name" value="OEP"/>
    <property type="match status" value="1"/>
</dbReference>
<keyword evidence="4" id="KW-1134">Transmembrane beta strand</keyword>
<keyword evidence="5" id="KW-0812">Transmembrane</keyword>
<dbReference type="PANTHER" id="PTHR30026:SF20">
    <property type="entry name" value="OUTER MEMBRANE PROTEIN TOLC"/>
    <property type="match status" value="1"/>
</dbReference>
<organism evidence="10 11">
    <name type="scientific">Carboxydichorda subterranea</name>
    <dbReference type="NCBI Taxonomy" id="3109565"/>
    <lineage>
        <taxon>Bacteria</taxon>
        <taxon>Bacillati</taxon>
        <taxon>Bacillota</taxon>
        <taxon>Limnochordia</taxon>
        <taxon>Limnochordales</taxon>
        <taxon>Geochordaceae</taxon>
        <taxon>Carboxydichorda</taxon>
    </lineage>
</organism>